<accession>A0AA88DUI4</accession>
<reference evidence="1" key="1">
    <citation type="submission" date="2023-07" db="EMBL/GenBank/DDBJ databases">
        <title>draft genome sequence of fig (Ficus carica).</title>
        <authorList>
            <person name="Takahashi T."/>
            <person name="Nishimura K."/>
        </authorList>
    </citation>
    <scope>NUCLEOTIDE SEQUENCE</scope>
</reference>
<evidence type="ECO:0000313" key="2">
    <source>
        <dbReference type="Proteomes" id="UP001187192"/>
    </source>
</evidence>
<dbReference type="EMBL" id="BTGU01000117">
    <property type="protein sequence ID" value="GMN61753.1"/>
    <property type="molecule type" value="Genomic_DNA"/>
</dbReference>
<evidence type="ECO:0000313" key="1">
    <source>
        <dbReference type="EMBL" id="GMN61753.1"/>
    </source>
</evidence>
<proteinExistence type="predicted"/>
<keyword evidence="2" id="KW-1185">Reference proteome</keyword>
<sequence length="160" mass="18667">MQQNEQRRGNKKDLLDDVTPDVRHIQTLGYFPTDLLGVQESGRSRKAHFDGEKTHFTFLLPEFHLCARSHEREPPYGRNISHEVERFFGYSTFITFYSEVLQHQGVIVEFMSSVIIITTGQRKEQQIVVSESENENDEHNCESKLLFGFDLITSCYHKIN</sequence>
<protein>
    <submittedName>
        <fullName evidence="1">Uncharacterized protein</fullName>
    </submittedName>
</protein>
<organism evidence="1 2">
    <name type="scientific">Ficus carica</name>
    <name type="common">Common fig</name>
    <dbReference type="NCBI Taxonomy" id="3494"/>
    <lineage>
        <taxon>Eukaryota</taxon>
        <taxon>Viridiplantae</taxon>
        <taxon>Streptophyta</taxon>
        <taxon>Embryophyta</taxon>
        <taxon>Tracheophyta</taxon>
        <taxon>Spermatophyta</taxon>
        <taxon>Magnoliopsida</taxon>
        <taxon>eudicotyledons</taxon>
        <taxon>Gunneridae</taxon>
        <taxon>Pentapetalae</taxon>
        <taxon>rosids</taxon>
        <taxon>fabids</taxon>
        <taxon>Rosales</taxon>
        <taxon>Moraceae</taxon>
        <taxon>Ficeae</taxon>
        <taxon>Ficus</taxon>
    </lineage>
</organism>
<name>A0AA88DUI4_FICCA</name>
<gene>
    <name evidence="1" type="ORF">TIFTF001_030861</name>
</gene>
<comment type="caution">
    <text evidence="1">The sequence shown here is derived from an EMBL/GenBank/DDBJ whole genome shotgun (WGS) entry which is preliminary data.</text>
</comment>
<dbReference type="AlphaFoldDB" id="A0AA88DUI4"/>
<dbReference type="Proteomes" id="UP001187192">
    <property type="component" value="Unassembled WGS sequence"/>
</dbReference>